<sequence length="83" mass="10165">MDFVREIRLLGADELYHKQDYRSIERIEEYFSSQGVEFQLNLDGPFILLAFCYELKHRLGWQDEQLYRHFRRNSAKLRGSKHR</sequence>
<dbReference type="RefSeq" id="WP_244680888.1">
    <property type="nucleotide sequence ID" value="NZ_JALIRM010000002.1"/>
</dbReference>
<name>A0ABU0D2C2_9BACI</name>
<protein>
    <submittedName>
        <fullName evidence="1">Uncharacterized protein</fullName>
    </submittedName>
</protein>
<evidence type="ECO:0000313" key="2">
    <source>
        <dbReference type="Proteomes" id="UP001232343"/>
    </source>
</evidence>
<dbReference type="EMBL" id="JAUSUO010000002">
    <property type="protein sequence ID" value="MDQ0342560.1"/>
    <property type="molecule type" value="Genomic_DNA"/>
</dbReference>
<dbReference type="Proteomes" id="UP001232343">
    <property type="component" value="Unassembled WGS sequence"/>
</dbReference>
<gene>
    <name evidence="1" type="ORF">J2S14_001372</name>
</gene>
<accession>A0ABU0D2C2</accession>
<comment type="caution">
    <text evidence="1">The sequence shown here is derived from an EMBL/GenBank/DDBJ whole genome shotgun (WGS) entry which is preliminary data.</text>
</comment>
<proteinExistence type="predicted"/>
<organism evidence="1 2">
    <name type="scientific">Lederbergia wuyishanensis</name>
    <dbReference type="NCBI Taxonomy" id="1347903"/>
    <lineage>
        <taxon>Bacteria</taxon>
        <taxon>Bacillati</taxon>
        <taxon>Bacillota</taxon>
        <taxon>Bacilli</taxon>
        <taxon>Bacillales</taxon>
        <taxon>Bacillaceae</taxon>
        <taxon>Lederbergia</taxon>
    </lineage>
</organism>
<reference evidence="1 2" key="1">
    <citation type="submission" date="2023-07" db="EMBL/GenBank/DDBJ databases">
        <title>Genomic Encyclopedia of Type Strains, Phase IV (KMG-IV): sequencing the most valuable type-strain genomes for metagenomic binning, comparative biology and taxonomic classification.</title>
        <authorList>
            <person name="Goeker M."/>
        </authorList>
    </citation>
    <scope>NUCLEOTIDE SEQUENCE [LARGE SCALE GENOMIC DNA]</scope>
    <source>
        <strain evidence="1 2">DSM 27848</strain>
    </source>
</reference>
<keyword evidence="2" id="KW-1185">Reference proteome</keyword>
<evidence type="ECO:0000313" key="1">
    <source>
        <dbReference type="EMBL" id="MDQ0342560.1"/>
    </source>
</evidence>